<evidence type="ECO:0000256" key="4">
    <source>
        <dbReference type="ARBA" id="ARBA00023004"/>
    </source>
</evidence>
<dbReference type="InterPro" id="IPR027443">
    <property type="entry name" value="IPNS-like_sf"/>
</dbReference>
<dbReference type="PANTHER" id="PTHR10209">
    <property type="entry name" value="OXIDOREDUCTASE, 2OG-FE II OXYGENASE FAMILY PROTEIN"/>
    <property type="match status" value="1"/>
</dbReference>
<name>A0AAD9WX84_9ROSI</name>
<evidence type="ECO:0000313" key="7">
    <source>
        <dbReference type="Proteomes" id="UP001280121"/>
    </source>
</evidence>
<evidence type="ECO:0000259" key="5">
    <source>
        <dbReference type="PROSITE" id="PS51471"/>
    </source>
</evidence>
<dbReference type="SUPFAM" id="SSF51197">
    <property type="entry name" value="Clavaminate synthase-like"/>
    <property type="match status" value="1"/>
</dbReference>
<proteinExistence type="inferred from homology"/>
<keyword evidence="3" id="KW-0560">Oxidoreductase</keyword>
<dbReference type="AlphaFoldDB" id="A0AAD9WX84"/>
<evidence type="ECO:0000256" key="1">
    <source>
        <dbReference type="ARBA" id="ARBA00008056"/>
    </source>
</evidence>
<dbReference type="PANTHER" id="PTHR10209:SF884">
    <property type="entry name" value="1-AMINOCYCLOPROPANE-1-CARBOXYLATE OXIDASE HOMOLOG 1-LIKE"/>
    <property type="match status" value="1"/>
</dbReference>
<dbReference type="PROSITE" id="PS51471">
    <property type="entry name" value="FE2OG_OXY"/>
    <property type="match status" value="1"/>
</dbReference>
<keyword evidence="2" id="KW-0479">Metal-binding</keyword>
<sequence length="166" mass="18538">MTEYSDEVMKFGHILFGLMSEALGLNSNHLKEMGCAEGLYFIGHYYPECPEPELTLGFSKHTDSGFLAVVLQDQMGGLQVLNQDQWVDVVPIPGSLIVNVGDMTQLITNDKFKSVYHRVLAKNIGSRVSVGCFFRTHLLEGTPSKLYGPLKELLSEDSPPIYRKQL</sequence>
<organism evidence="6 7">
    <name type="scientific">Dipteronia dyeriana</name>
    <dbReference type="NCBI Taxonomy" id="168575"/>
    <lineage>
        <taxon>Eukaryota</taxon>
        <taxon>Viridiplantae</taxon>
        <taxon>Streptophyta</taxon>
        <taxon>Embryophyta</taxon>
        <taxon>Tracheophyta</taxon>
        <taxon>Spermatophyta</taxon>
        <taxon>Magnoliopsida</taxon>
        <taxon>eudicotyledons</taxon>
        <taxon>Gunneridae</taxon>
        <taxon>Pentapetalae</taxon>
        <taxon>rosids</taxon>
        <taxon>malvids</taxon>
        <taxon>Sapindales</taxon>
        <taxon>Sapindaceae</taxon>
        <taxon>Hippocastanoideae</taxon>
        <taxon>Acereae</taxon>
        <taxon>Dipteronia</taxon>
    </lineage>
</organism>
<evidence type="ECO:0000313" key="6">
    <source>
        <dbReference type="EMBL" id="KAK2647249.1"/>
    </source>
</evidence>
<dbReference type="EMBL" id="JANJYI010000006">
    <property type="protein sequence ID" value="KAK2647249.1"/>
    <property type="molecule type" value="Genomic_DNA"/>
</dbReference>
<dbReference type="InterPro" id="IPR044861">
    <property type="entry name" value="IPNS-like_FE2OG_OXY"/>
</dbReference>
<keyword evidence="4" id="KW-0408">Iron</keyword>
<reference evidence="6" key="1">
    <citation type="journal article" date="2023" name="Plant J.">
        <title>Genome sequences and population genomics provide insights into the demographic history, inbreeding, and mutation load of two 'living fossil' tree species of Dipteronia.</title>
        <authorList>
            <person name="Feng Y."/>
            <person name="Comes H.P."/>
            <person name="Chen J."/>
            <person name="Zhu S."/>
            <person name="Lu R."/>
            <person name="Zhang X."/>
            <person name="Li P."/>
            <person name="Qiu J."/>
            <person name="Olsen K.M."/>
            <person name="Qiu Y."/>
        </authorList>
    </citation>
    <scope>NUCLEOTIDE SEQUENCE</scope>
    <source>
        <strain evidence="6">KIB01</strain>
    </source>
</reference>
<evidence type="ECO:0000256" key="2">
    <source>
        <dbReference type="ARBA" id="ARBA00022723"/>
    </source>
</evidence>
<dbReference type="GO" id="GO:0051213">
    <property type="term" value="F:dioxygenase activity"/>
    <property type="evidence" value="ECO:0007669"/>
    <property type="project" value="UniProtKB-ARBA"/>
</dbReference>
<comment type="similarity">
    <text evidence="1">Belongs to the iron/ascorbate-dependent oxidoreductase family.</text>
</comment>
<dbReference type="Proteomes" id="UP001280121">
    <property type="component" value="Unassembled WGS sequence"/>
</dbReference>
<accession>A0AAD9WX84</accession>
<dbReference type="Pfam" id="PF03171">
    <property type="entry name" value="2OG-FeII_Oxy"/>
    <property type="match status" value="1"/>
</dbReference>
<dbReference type="InterPro" id="IPR005123">
    <property type="entry name" value="Oxoglu/Fe-dep_dioxygenase_dom"/>
</dbReference>
<protein>
    <recommendedName>
        <fullName evidence="5">Fe2OG dioxygenase domain-containing protein</fullName>
    </recommendedName>
</protein>
<dbReference type="GO" id="GO:0046872">
    <property type="term" value="F:metal ion binding"/>
    <property type="evidence" value="ECO:0007669"/>
    <property type="project" value="UniProtKB-KW"/>
</dbReference>
<keyword evidence="7" id="KW-1185">Reference proteome</keyword>
<comment type="caution">
    <text evidence="6">The sequence shown here is derived from an EMBL/GenBank/DDBJ whole genome shotgun (WGS) entry which is preliminary data.</text>
</comment>
<gene>
    <name evidence="6" type="ORF">Ddye_022444</name>
</gene>
<evidence type="ECO:0000256" key="3">
    <source>
        <dbReference type="ARBA" id="ARBA00023002"/>
    </source>
</evidence>
<dbReference type="Gene3D" id="2.60.120.330">
    <property type="entry name" value="B-lactam Antibiotic, Isopenicillin N Synthase, Chain"/>
    <property type="match status" value="1"/>
</dbReference>
<feature type="domain" description="Fe2OG dioxygenase" evidence="5">
    <location>
        <begin position="35"/>
        <end position="138"/>
    </location>
</feature>